<dbReference type="RefSeq" id="WP_097278202.1">
    <property type="nucleotide sequence ID" value="NZ_OCNJ01000002.1"/>
</dbReference>
<dbReference type="GO" id="GO:0016790">
    <property type="term" value="F:thiolester hydrolase activity"/>
    <property type="evidence" value="ECO:0007669"/>
    <property type="project" value="UniProtKB-ARBA"/>
</dbReference>
<dbReference type="EMBL" id="OCNJ01000002">
    <property type="protein sequence ID" value="SOD92485.1"/>
    <property type="molecule type" value="Genomic_DNA"/>
</dbReference>
<organism evidence="2 3">
    <name type="scientific">Caenispirillum bisanense</name>
    <dbReference type="NCBI Taxonomy" id="414052"/>
    <lineage>
        <taxon>Bacteria</taxon>
        <taxon>Pseudomonadati</taxon>
        <taxon>Pseudomonadota</taxon>
        <taxon>Alphaproteobacteria</taxon>
        <taxon>Rhodospirillales</taxon>
        <taxon>Novispirillaceae</taxon>
        <taxon>Caenispirillum</taxon>
    </lineage>
</organism>
<sequence>MAAAITLAEFNRIIEADAPFVPVFGIETLEIGDGTATLRVAQRPDLLRGPRRDRMAEPVLMALADLTLYGVVLSHVGPVALAVTTSMAVDILEPPGASSVIARGRTLKAGKRLVVAAVTITAEDDGRAIAHCTGTYSIPPRR</sequence>
<reference evidence="2 3" key="1">
    <citation type="submission" date="2017-09" db="EMBL/GenBank/DDBJ databases">
        <authorList>
            <person name="Ehlers B."/>
            <person name="Leendertz F.H."/>
        </authorList>
    </citation>
    <scope>NUCLEOTIDE SEQUENCE [LARGE SCALE GENOMIC DNA]</scope>
    <source>
        <strain evidence="2 3">USBA 140</strain>
    </source>
</reference>
<evidence type="ECO:0000313" key="3">
    <source>
        <dbReference type="Proteomes" id="UP000219621"/>
    </source>
</evidence>
<evidence type="ECO:0000259" key="1">
    <source>
        <dbReference type="Pfam" id="PF03061"/>
    </source>
</evidence>
<keyword evidence="3" id="KW-1185">Reference proteome</keyword>
<dbReference type="CDD" id="cd03443">
    <property type="entry name" value="PaaI_thioesterase"/>
    <property type="match status" value="1"/>
</dbReference>
<dbReference type="AlphaFoldDB" id="A0A286GAC0"/>
<accession>A0A286GAC0</accession>
<protein>
    <submittedName>
        <fullName evidence="2">Uncharacterized domain 1-containing protein</fullName>
    </submittedName>
</protein>
<proteinExistence type="predicted"/>
<dbReference type="Proteomes" id="UP000219621">
    <property type="component" value="Unassembled WGS sequence"/>
</dbReference>
<dbReference type="Gene3D" id="3.10.129.10">
    <property type="entry name" value="Hotdog Thioesterase"/>
    <property type="match status" value="1"/>
</dbReference>
<feature type="domain" description="Thioesterase" evidence="1">
    <location>
        <begin position="58"/>
        <end position="127"/>
    </location>
</feature>
<dbReference type="Pfam" id="PF03061">
    <property type="entry name" value="4HBT"/>
    <property type="match status" value="1"/>
</dbReference>
<dbReference type="InterPro" id="IPR006683">
    <property type="entry name" value="Thioestr_dom"/>
</dbReference>
<dbReference type="OrthoDB" id="9805304at2"/>
<dbReference type="InterPro" id="IPR029069">
    <property type="entry name" value="HotDog_dom_sf"/>
</dbReference>
<name>A0A286GAC0_9PROT</name>
<evidence type="ECO:0000313" key="2">
    <source>
        <dbReference type="EMBL" id="SOD92485.1"/>
    </source>
</evidence>
<dbReference type="SUPFAM" id="SSF54637">
    <property type="entry name" value="Thioesterase/thiol ester dehydrase-isomerase"/>
    <property type="match status" value="1"/>
</dbReference>
<gene>
    <name evidence="2" type="ORF">SAMN05421508_102458</name>
</gene>